<comment type="similarity">
    <text evidence="1">Belongs to the cyclin family. Cyclin D subfamily.</text>
</comment>
<keyword evidence="3 5" id="KW-0195">Cyclin</keyword>
<evidence type="ECO:0000256" key="5">
    <source>
        <dbReference type="RuleBase" id="RU000383"/>
    </source>
</evidence>
<dbReference type="SUPFAM" id="SSF47954">
    <property type="entry name" value="Cyclin-like"/>
    <property type="match status" value="1"/>
</dbReference>
<dbReference type="InterPro" id="IPR039361">
    <property type="entry name" value="Cyclin"/>
</dbReference>
<evidence type="ECO:0000256" key="6">
    <source>
        <dbReference type="SAM" id="MobiDB-lite"/>
    </source>
</evidence>
<proteinExistence type="inferred from homology"/>
<dbReference type="SMART" id="SM00385">
    <property type="entry name" value="CYCLIN"/>
    <property type="match status" value="1"/>
</dbReference>
<dbReference type="EMBL" id="GDJX01014966">
    <property type="protein sequence ID" value="JAT52970.1"/>
    <property type="molecule type" value="Transcribed_RNA"/>
</dbReference>
<feature type="non-terminal residue" evidence="8">
    <location>
        <position position="262"/>
    </location>
</feature>
<dbReference type="FunFam" id="1.10.472.10:FF:000060">
    <property type="entry name" value="D6-type cyclin"/>
    <property type="match status" value="1"/>
</dbReference>
<dbReference type="InterPro" id="IPR006671">
    <property type="entry name" value="Cyclin_N"/>
</dbReference>
<evidence type="ECO:0000256" key="3">
    <source>
        <dbReference type="ARBA" id="ARBA00023127"/>
    </source>
</evidence>
<dbReference type="PANTHER" id="PTHR10177">
    <property type="entry name" value="CYCLINS"/>
    <property type="match status" value="1"/>
</dbReference>
<feature type="region of interest" description="Disordered" evidence="6">
    <location>
        <begin position="232"/>
        <end position="262"/>
    </location>
</feature>
<keyword evidence="4" id="KW-0131">Cell cycle</keyword>
<dbReference type="Pfam" id="PF00134">
    <property type="entry name" value="Cyclin_N"/>
    <property type="match status" value="1"/>
</dbReference>
<dbReference type="CDD" id="cd20543">
    <property type="entry name" value="CYCLIN_AtCycD-like_rpt1"/>
    <property type="match status" value="1"/>
</dbReference>
<feature type="domain" description="Cyclin-like" evidence="7">
    <location>
        <begin position="108"/>
        <end position="204"/>
    </location>
</feature>
<dbReference type="Gene3D" id="1.10.472.10">
    <property type="entry name" value="Cyclin-like"/>
    <property type="match status" value="1"/>
</dbReference>
<dbReference type="InterPro" id="IPR048258">
    <property type="entry name" value="Cyclins_cyclin-box"/>
</dbReference>
<dbReference type="InterPro" id="IPR036915">
    <property type="entry name" value="Cyclin-like_sf"/>
</dbReference>
<accession>A0A1D1YEC3</accession>
<evidence type="ECO:0000256" key="1">
    <source>
        <dbReference type="ARBA" id="ARBA00009065"/>
    </source>
</evidence>
<evidence type="ECO:0000256" key="4">
    <source>
        <dbReference type="ARBA" id="ARBA00023306"/>
    </source>
</evidence>
<evidence type="ECO:0000313" key="8">
    <source>
        <dbReference type="EMBL" id="JAT52970.1"/>
    </source>
</evidence>
<organism evidence="8">
    <name type="scientific">Anthurium amnicola</name>
    <dbReference type="NCBI Taxonomy" id="1678845"/>
    <lineage>
        <taxon>Eukaryota</taxon>
        <taxon>Viridiplantae</taxon>
        <taxon>Streptophyta</taxon>
        <taxon>Embryophyta</taxon>
        <taxon>Tracheophyta</taxon>
        <taxon>Spermatophyta</taxon>
        <taxon>Magnoliopsida</taxon>
        <taxon>Liliopsida</taxon>
        <taxon>Araceae</taxon>
        <taxon>Pothoideae</taxon>
        <taxon>Potheae</taxon>
        <taxon>Anthurium</taxon>
    </lineage>
</organism>
<protein>
    <submittedName>
        <fullName evidence="8">Cyclin-D3-3</fullName>
    </submittedName>
</protein>
<dbReference type="InterPro" id="IPR013763">
    <property type="entry name" value="Cyclin-like_dom"/>
</dbReference>
<sequence>MSPQKWIKMAAFYQVRTPTSLLVDPLCCNEEDLFPFWEEDVEGQYSTDLLQQAAVEQAPGQAQWDWDEDGGAEESVELAALLSKEAVLSPGYLDADPCLSKVRLDAARWLLKACARHGFTAQTALLAVDYLDRFLSSTRCGGAVIAELQQQQPWMAQLSAVACLSLAAKMEETHVPLLLDLQVEEARYVFEARTVQRMELLVLSTLGWKMGSPTPLSYIDHFLRRRSAAADRTGPLFSSPSHTITNNNTVNKNDTQQQQQQQ</sequence>
<gene>
    <name evidence="8" type="primary">CYCD3-3</name>
    <name evidence="8" type="ORF">g.20185</name>
</gene>
<keyword evidence="2" id="KW-0132">Cell division</keyword>
<evidence type="ECO:0000259" key="7">
    <source>
        <dbReference type="SMART" id="SM00385"/>
    </source>
</evidence>
<feature type="compositionally biased region" description="Polar residues" evidence="6">
    <location>
        <begin position="236"/>
        <end position="255"/>
    </location>
</feature>
<reference evidence="8" key="1">
    <citation type="submission" date="2015-07" db="EMBL/GenBank/DDBJ databases">
        <title>Transcriptome Assembly of Anthurium amnicola.</title>
        <authorList>
            <person name="Suzuki J."/>
        </authorList>
    </citation>
    <scope>NUCLEOTIDE SEQUENCE</scope>
</reference>
<evidence type="ECO:0000256" key="2">
    <source>
        <dbReference type="ARBA" id="ARBA00022618"/>
    </source>
</evidence>
<dbReference type="PROSITE" id="PS00292">
    <property type="entry name" value="CYCLINS"/>
    <property type="match status" value="1"/>
</dbReference>
<dbReference type="AlphaFoldDB" id="A0A1D1YEC3"/>
<name>A0A1D1YEC3_9ARAE</name>
<dbReference type="GO" id="GO:0051301">
    <property type="term" value="P:cell division"/>
    <property type="evidence" value="ECO:0007669"/>
    <property type="project" value="UniProtKB-KW"/>
</dbReference>